<evidence type="ECO:0000313" key="2">
    <source>
        <dbReference type="EMBL" id="RHN82802.1"/>
    </source>
</evidence>
<proteinExistence type="predicted"/>
<gene>
    <name evidence="2" type="ORF">MtrunA17_Chr1g0213681</name>
</gene>
<feature type="compositionally biased region" description="Basic and acidic residues" evidence="1">
    <location>
        <begin position="26"/>
        <end position="40"/>
    </location>
</feature>
<dbReference type="AlphaFoldDB" id="A0A396JZC5"/>
<feature type="compositionally biased region" description="Basic residues" evidence="1">
    <location>
        <begin position="64"/>
        <end position="79"/>
    </location>
</feature>
<sequence length="99" mass="11336">MTFKGTAFLKVIPIPSVMSISSGLRPSDKIQSKELRREPRASGSTREASGNAGHILRPEPKVSNHARVHGHVRNQKRKRWVKSQRLLDNCFEKLRHRPF</sequence>
<feature type="region of interest" description="Disordered" evidence="1">
    <location>
        <begin position="19"/>
        <end position="79"/>
    </location>
</feature>
<comment type="caution">
    <text evidence="2">The sequence shown here is derived from an EMBL/GenBank/DDBJ whole genome shotgun (WGS) entry which is preliminary data.</text>
</comment>
<reference evidence="2" key="1">
    <citation type="journal article" date="2018" name="Nat. Plants">
        <title>Whole-genome landscape of Medicago truncatula symbiotic genes.</title>
        <authorList>
            <person name="Pecrix Y."/>
            <person name="Gamas P."/>
            <person name="Carrere S."/>
        </authorList>
    </citation>
    <scope>NUCLEOTIDE SEQUENCE</scope>
    <source>
        <tissue evidence="2">Leaves</tissue>
    </source>
</reference>
<dbReference type="Proteomes" id="UP000265566">
    <property type="component" value="Chromosome 1"/>
</dbReference>
<accession>A0A396JZC5</accession>
<evidence type="ECO:0000256" key="1">
    <source>
        <dbReference type="SAM" id="MobiDB-lite"/>
    </source>
</evidence>
<protein>
    <submittedName>
        <fullName evidence="2">Uncharacterized protein</fullName>
    </submittedName>
</protein>
<dbReference type="EMBL" id="PSQE01000001">
    <property type="protein sequence ID" value="RHN82802.1"/>
    <property type="molecule type" value="Genomic_DNA"/>
</dbReference>
<organism evidence="2">
    <name type="scientific">Medicago truncatula</name>
    <name type="common">Barrel medic</name>
    <name type="synonym">Medicago tribuloides</name>
    <dbReference type="NCBI Taxonomy" id="3880"/>
    <lineage>
        <taxon>Eukaryota</taxon>
        <taxon>Viridiplantae</taxon>
        <taxon>Streptophyta</taxon>
        <taxon>Embryophyta</taxon>
        <taxon>Tracheophyta</taxon>
        <taxon>Spermatophyta</taxon>
        <taxon>Magnoliopsida</taxon>
        <taxon>eudicotyledons</taxon>
        <taxon>Gunneridae</taxon>
        <taxon>Pentapetalae</taxon>
        <taxon>rosids</taxon>
        <taxon>fabids</taxon>
        <taxon>Fabales</taxon>
        <taxon>Fabaceae</taxon>
        <taxon>Papilionoideae</taxon>
        <taxon>50 kb inversion clade</taxon>
        <taxon>NPAAA clade</taxon>
        <taxon>Hologalegina</taxon>
        <taxon>IRL clade</taxon>
        <taxon>Trifolieae</taxon>
        <taxon>Medicago</taxon>
    </lineage>
</organism>
<name>A0A396JZC5_MEDTR</name>
<dbReference type="Gramene" id="rna6990">
    <property type="protein sequence ID" value="RHN82802.1"/>
    <property type="gene ID" value="gene6990"/>
</dbReference>